<evidence type="ECO:0000313" key="3">
    <source>
        <dbReference type="Proteomes" id="UP000694308"/>
    </source>
</evidence>
<evidence type="ECO:0008006" key="4">
    <source>
        <dbReference type="Google" id="ProtNLM"/>
    </source>
</evidence>
<keyword evidence="3" id="KW-1185">Reference proteome</keyword>
<name>A0A949U2J5_9CLOT</name>
<feature type="compositionally biased region" description="Polar residues" evidence="1">
    <location>
        <begin position="61"/>
        <end position="88"/>
    </location>
</feature>
<evidence type="ECO:0000313" key="2">
    <source>
        <dbReference type="EMBL" id="MBV7275174.1"/>
    </source>
</evidence>
<sequence length="218" mass="24460">MRTNVKKMILTIMLIVDIVMLAYANTDVSKLYINSKNKTMVLLFGSKNIEHKDEFPKNRNIENSPSKQQPISNKNTKQLKQPCTTNKTIQEDKVPANSNKNQDSNQLSRGSNLGYEIDIVLTFYTSLAEENGGYRGINCLGQKLTPGMVANNVLPLGTEIHTSEFGTLTVSDRGGNNFNTIHRLDVYIPRNNGESDSDYLKRVNDMGKVKVNGYIIKQ</sequence>
<gene>
    <name evidence="2" type="ORF">I6U48_19930</name>
</gene>
<dbReference type="RefSeq" id="WP_218322230.1">
    <property type="nucleotide sequence ID" value="NZ_JAEEGC010000113.1"/>
</dbReference>
<evidence type="ECO:0000256" key="1">
    <source>
        <dbReference type="SAM" id="MobiDB-lite"/>
    </source>
</evidence>
<feature type="region of interest" description="Disordered" evidence="1">
    <location>
        <begin position="54"/>
        <end position="108"/>
    </location>
</feature>
<dbReference type="AlphaFoldDB" id="A0A949U2J5"/>
<organism evidence="2 3">
    <name type="scientific">Clostridium thailandense</name>
    <dbReference type="NCBI Taxonomy" id="2794346"/>
    <lineage>
        <taxon>Bacteria</taxon>
        <taxon>Bacillati</taxon>
        <taxon>Bacillota</taxon>
        <taxon>Clostridia</taxon>
        <taxon>Eubacteriales</taxon>
        <taxon>Clostridiaceae</taxon>
        <taxon>Clostridium</taxon>
    </lineage>
</organism>
<reference evidence="2" key="1">
    <citation type="submission" date="2020-12" db="EMBL/GenBank/DDBJ databases">
        <title>Clostridium thailandense sp. nov., a novel acetogenic bacterium isolated from peat land soil in Thailand.</title>
        <authorList>
            <person name="Chaikitkaew S."/>
            <person name="Birkeland N.K."/>
        </authorList>
    </citation>
    <scope>NUCLEOTIDE SEQUENCE</scope>
    <source>
        <strain evidence="2">PL3</strain>
    </source>
</reference>
<dbReference type="EMBL" id="JAEEGC010000113">
    <property type="protein sequence ID" value="MBV7275174.1"/>
    <property type="molecule type" value="Genomic_DNA"/>
</dbReference>
<accession>A0A949U2J5</accession>
<comment type="caution">
    <text evidence="2">The sequence shown here is derived from an EMBL/GenBank/DDBJ whole genome shotgun (WGS) entry which is preliminary data.</text>
</comment>
<dbReference type="Proteomes" id="UP000694308">
    <property type="component" value="Unassembled WGS sequence"/>
</dbReference>
<proteinExistence type="predicted"/>
<feature type="compositionally biased region" description="Polar residues" evidence="1">
    <location>
        <begin position="96"/>
        <end position="108"/>
    </location>
</feature>
<protein>
    <recommendedName>
        <fullName evidence="4">3D domain-containing protein</fullName>
    </recommendedName>
</protein>